<dbReference type="AlphaFoldDB" id="U5QLE2"/>
<evidence type="ECO:0000313" key="1">
    <source>
        <dbReference type="EMBL" id="AGY58409.1"/>
    </source>
</evidence>
<dbReference type="STRING" id="1183438.GKIL_2163"/>
<dbReference type="InterPro" id="IPR008792">
    <property type="entry name" value="PQQD"/>
</dbReference>
<keyword evidence="2" id="KW-1185">Reference proteome</keyword>
<sequence length="91" mass="10095">MVSMRVSLPADVLVRRLKTESVLLSLRSEQYFGLDAVGTRMWEVLTTSESVEAACTLLLGEYDVEAAVLRQDALNLIAELVRHGLLETSDE</sequence>
<dbReference type="eggNOG" id="ENOG5033BC0">
    <property type="taxonomic scope" value="Bacteria"/>
</dbReference>
<dbReference type="OrthoDB" id="9800554at2"/>
<dbReference type="InterPro" id="IPR041881">
    <property type="entry name" value="PqqD_sf"/>
</dbReference>
<dbReference type="EMBL" id="CP003587">
    <property type="protein sequence ID" value="AGY58409.1"/>
    <property type="molecule type" value="Genomic_DNA"/>
</dbReference>
<accession>U5QLE2</accession>
<organism evidence="1 2">
    <name type="scientific">Gloeobacter kilaueensis (strain ATCC BAA-2537 / CCAP 1431/1 / ULC 316 / JS1)</name>
    <dbReference type="NCBI Taxonomy" id="1183438"/>
    <lineage>
        <taxon>Bacteria</taxon>
        <taxon>Bacillati</taxon>
        <taxon>Cyanobacteriota</taxon>
        <taxon>Cyanophyceae</taxon>
        <taxon>Gloeobacterales</taxon>
        <taxon>Gloeobacteraceae</taxon>
        <taxon>Gloeobacter</taxon>
    </lineage>
</organism>
<dbReference type="Proteomes" id="UP000017396">
    <property type="component" value="Chromosome"/>
</dbReference>
<proteinExistence type="predicted"/>
<reference evidence="1 2" key="1">
    <citation type="journal article" date="2013" name="PLoS ONE">
        <title>Cultivation and Complete Genome Sequencing of Gloeobacter kilaueensis sp. nov., from a Lava Cave in Kilauea Caldera, Hawai'i.</title>
        <authorList>
            <person name="Saw J.H."/>
            <person name="Schatz M."/>
            <person name="Brown M.V."/>
            <person name="Kunkel D.D."/>
            <person name="Foster J.S."/>
            <person name="Shick H."/>
            <person name="Christensen S."/>
            <person name="Hou S."/>
            <person name="Wan X."/>
            <person name="Donachie S.P."/>
        </authorList>
    </citation>
    <scope>NUCLEOTIDE SEQUENCE [LARGE SCALE GENOMIC DNA]</scope>
    <source>
        <strain evidence="2">JS</strain>
    </source>
</reference>
<gene>
    <name evidence="1" type="ORF">GKIL_2163</name>
</gene>
<dbReference type="Gene3D" id="1.10.10.1150">
    <property type="entry name" value="Coenzyme PQQ synthesis protein D (PqqD)"/>
    <property type="match status" value="1"/>
</dbReference>
<name>U5QLE2_GLOK1</name>
<protein>
    <recommendedName>
        <fullName evidence="3">PqqD family protein</fullName>
    </recommendedName>
</protein>
<dbReference type="KEGG" id="glj:GKIL_2163"/>
<evidence type="ECO:0000313" key="2">
    <source>
        <dbReference type="Proteomes" id="UP000017396"/>
    </source>
</evidence>
<dbReference type="HOGENOM" id="CLU_159325_2_2_3"/>
<evidence type="ECO:0008006" key="3">
    <source>
        <dbReference type="Google" id="ProtNLM"/>
    </source>
</evidence>
<dbReference type="RefSeq" id="WP_023173554.1">
    <property type="nucleotide sequence ID" value="NC_022600.1"/>
</dbReference>
<dbReference type="Pfam" id="PF05402">
    <property type="entry name" value="PqqD"/>
    <property type="match status" value="1"/>
</dbReference>